<organism evidence="7 8">
    <name type="scientific">Owenia fusiformis</name>
    <name type="common">Polychaete worm</name>
    <dbReference type="NCBI Taxonomy" id="6347"/>
    <lineage>
        <taxon>Eukaryota</taxon>
        <taxon>Metazoa</taxon>
        <taxon>Spiralia</taxon>
        <taxon>Lophotrochozoa</taxon>
        <taxon>Annelida</taxon>
        <taxon>Polychaeta</taxon>
        <taxon>Sedentaria</taxon>
        <taxon>Canalipalpata</taxon>
        <taxon>Sabellida</taxon>
        <taxon>Oweniida</taxon>
        <taxon>Oweniidae</taxon>
        <taxon>Owenia</taxon>
    </lineage>
</organism>
<comment type="similarity">
    <text evidence="2">Belongs to the chloride channel CLIC family.</text>
</comment>
<reference evidence="7" key="1">
    <citation type="submission" date="2022-03" db="EMBL/GenBank/DDBJ databases">
        <authorList>
            <person name="Martin C."/>
        </authorList>
    </citation>
    <scope>NUCLEOTIDE SEQUENCE</scope>
</reference>
<dbReference type="EMBL" id="CAIIXF020000001">
    <property type="protein sequence ID" value="CAH1772532.1"/>
    <property type="molecule type" value="Genomic_DNA"/>
</dbReference>
<accession>A0A8J1US76</accession>
<dbReference type="InterPro" id="IPR053823">
    <property type="entry name" value="CLIC_N"/>
</dbReference>
<evidence type="ECO:0000256" key="4">
    <source>
        <dbReference type="ARBA" id="ARBA00022989"/>
    </source>
</evidence>
<dbReference type="Pfam" id="PF22441">
    <property type="entry name" value="CLIC-like_N"/>
    <property type="match status" value="1"/>
</dbReference>
<dbReference type="Gene3D" id="1.20.1050.10">
    <property type="match status" value="1"/>
</dbReference>
<feature type="domain" description="CLIC N-terminal" evidence="6">
    <location>
        <begin position="12"/>
        <end position="97"/>
    </location>
</feature>
<evidence type="ECO:0000256" key="3">
    <source>
        <dbReference type="ARBA" id="ARBA00022692"/>
    </source>
</evidence>
<gene>
    <name evidence="7" type="ORF">OFUS_LOCUS281</name>
</gene>
<evidence type="ECO:0000256" key="5">
    <source>
        <dbReference type="ARBA" id="ARBA00023136"/>
    </source>
</evidence>
<evidence type="ECO:0000256" key="1">
    <source>
        <dbReference type="ARBA" id="ARBA00004167"/>
    </source>
</evidence>
<dbReference type="OrthoDB" id="1935530at2759"/>
<dbReference type="AlphaFoldDB" id="A0A8J1US76"/>
<dbReference type="SUPFAM" id="SSF47616">
    <property type="entry name" value="GST C-terminal domain-like"/>
    <property type="match status" value="1"/>
</dbReference>
<dbReference type="PANTHER" id="PTHR43920:SF5">
    <property type="entry name" value="CHLORIDE INTRACELLULAR CHANNEL CLIC"/>
    <property type="match status" value="1"/>
</dbReference>
<keyword evidence="8" id="KW-1185">Reference proteome</keyword>
<evidence type="ECO:0000256" key="2">
    <source>
        <dbReference type="ARBA" id="ARBA00007655"/>
    </source>
</evidence>
<protein>
    <recommendedName>
        <fullName evidence="6">CLIC N-terminal domain-containing protein</fullName>
    </recommendedName>
</protein>
<comment type="caution">
    <text evidence="7">The sequence shown here is derived from an EMBL/GenBank/DDBJ whole genome shotgun (WGS) entry which is preliminary data.</text>
</comment>
<evidence type="ECO:0000313" key="7">
    <source>
        <dbReference type="EMBL" id="CAH1772532.1"/>
    </source>
</evidence>
<sequence>MSLSKGEIPPNDVELLVKAGKDGKSRGACPFCQRMHMILLLKCQGGDLQKFTVTTVNMSKPPADFIKKISSRLPVLIHGNEIVSDNDEIVQYIDDNFPSPSLAFDNKKANEICLEVFSKFSYFTKEVSHSSAQLLAELRKINNFLDQQGTTFLCGDYLTHLDCEMLPKLQHIRVVAKAFKNFEIPSEFTALWRYLNNAYSCETFKLTCPSDQEIVHHWTVKPEMPHLPRDKENYYSTETPERRSFDVPIKKSINGEYGY</sequence>
<dbReference type="InterPro" id="IPR036282">
    <property type="entry name" value="Glutathione-S-Trfase_C_sf"/>
</dbReference>
<proteinExistence type="inferred from homology"/>
<dbReference type="Proteomes" id="UP000749559">
    <property type="component" value="Unassembled WGS sequence"/>
</dbReference>
<dbReference type="SUPFAM" id="SSF52833">
    <property type="entry name" value="Thioredoxin-like"/>
    <property type="match status" value="1"/>
</dbReference>
<dbReference type="GO" id="GO:0005737">
    <property type="term" value="C:cytoplasm"/>
    <property type="evidence" value="ECO:0007669"/>
    <property type="project" value="TreeGrafter"/>
</dbReference>
<keyword evidence="3" id="KW-0812">Transmembrane</keyword>
<name>A0A8J1US76_OWEFU</name>
<comment type="subcellular location">
    <subcellularLocation>
        <location evidence="1">Membrane</location>
        <topology evidence="1">Single-pass membrane protein</topology>
    </subcellularLocation>
</comment>
<dbReference type="InterPro" id="IPR036249">
    <property type="entry name" value="Thioredoxin-like_sf"/>
</dbReference>
<keyword evidence="4" id="KW-1133">Transmembrane helix</keyword>
<dbReference type="PANTHER" id="PTHR43920">
    <property type="entry name" value="CHLORIDE INTRACELLULAR CHANNEL, ISOFORM A"/>
    <property type="match status" value="1"/>
</dbReference>
<keyword evidence="5" id="KW-0472">Membrane</keyword>
<dbReference type="GO" id="GO:0005254">
    <property type="term" value="F:chloride channel activity"/>
    <property type="evidence" value="ECO:0007669"/>
    <property type="project" value="TreeGrafter"/>
</dbReference>
<dbReference type="Gene3D" id="3.40.30.10">
    <property type="entry name" value="Glutaredoxin"/>
    <property type="match status" value="1"/>
</dbReference>
<evidence type="ECO:0000259" key="6">
    <source>
        <dbReference type="Pfam" id="PF22441"/>
    </source>
</evidence>
<dbReference type="GO" id="GO:0016324">
    <property type="term" value="C:apical plasma membrane"/>
    <property type="evidence" value="ECO:0007669"/>
    <property type="project" value="TreeGrafter"/>
</dbReference>
<evidence type="ECO:0000313" key="8">
    <source>
        <dbReference type="Proteomes" id="UP000749559"/>
    </source>
</evidence>